<dbReference type="InterPro" id="IPR038441">
    <property type="entry name" value="THAP_Znf_sf"/>
</dbReference>
<evidence type="ECO:0000256" key="1">
    <source>
        <dbReference type="ARBA" id="ARBA00001968"/>
    </source>
</evidence>
<dbReference type="RefSeq" id="XP_028154555.1">
    <property type="nucleotide sequence ID" value="XM_028298754.1"/>
</dbReference>
<dbReference type="InterPro" id="IPR027806">
    <property type="entry name" value="HARBI1_dom"/>
</dbReference>
<accession>A0A6P7HFP2</accession>
<dbReference type="PROSITE" id="PS50950">
    <property type="entry name" value="ZF_THAP"/>
    <property type="match status" value="1"/>
</dbReference>
<evidence type="ECO:0000256" key="5">
    <source>
        <dbReference type="ARBA" id="ARBA00023125"/>
    </source>
</evidence>
<reference evidence="10 11" key="1">
    <citation type="submission" date="2025-04" db="UniProtKB">
        <authorList>
            <consortium name="RefSeq"/>
        </authorList>
    </citation>
    <scope>IDENTIFICATION</scope>
    <source>
        <tissue evidence="10 11">Whole insect</tissue>
    </source>
</reference>
<evidence type="ECO:0000313" key="10">
    <source>
        <dbReference type="RefSeq" id="XP_028154555.1"/>
    </source>
</evidence>
<keyword evidence="3 6" id="KW-0863">Zinc-finger</keyword>
<evidence type="ECO:0000256" key="6">
    <source>
        <dbReference type="PROSITE-ProRule" id="PRU00309"/>
    </source>
</evidence>
<evidence type="ECO:0000256" key="7">
    <source>
        <dbReference type="SAM" id="Coils"/>
    </source>
</evidence>
<evidence type="ECO:0000256" key="8">
    <source>
        <dbReference type="SAM" id="MobiDB-lite"/>
    </source>
</evidence>
<gene>
    <name evidence="10 11" type="primary">LOC114348127</name>
</gene>
<dbReference type="RefSeq" id="XP_028154556.1">
    <property type="nucleotide sequence ID" value="XM_028298755.1"/>
</dbReference>
<dbReference type="PANTHER" id="PTHR23080:SF133">
    <property type="entry name" value="SI:CH211-262I1.5-RELATED"/>
    <property type="match status" value="1"/>
</dbReference>
<feature type="domain" description="THAP-type" evidence="9">
    <location>
        <begin position="1"/>
        <end position="75"/>
    </location>
</feature>
<evidence type="ECO:0000259" key="9">
    <source>
        <dbReference type="PROSITE" id="PS50950"/>
    </source>
</evidence>
<dbReference type="AlphaFoldDB" id="A0A6P7HFP2"/>
<name>A0A6P7HFP2_DIAVI</name>
<evidence type="ECO:0000256" key="2">
    <source>
        <dbReference type="ARBA" id="ARBA00022723"/>
    </source>
</evidence>
<comment type="cofactor">
    <cofactor evidence="1">
        <name>a divalent metal cation</name>
        <dbReference type="ChEBI" id="CHEBI:60240"/>
    </cofactor>
</comment>
<feature type="coiled-coil region" evidence="7">
    <location>
        <begin position="152"/>
        <end position="179"/>
    </location>
</feature>
<organism evidence="10">
    <name type="scientific">Diabrotica virgifera virgifera</name>
    <name type="common">western corn rootworm</name>
    <dbReference type="NCBI Taxonomy" id="50390"/>
    <lineage>
        <taxon>Eukaryota</taxon>
        <taxon>Metazoa</taxon>
        <taxon>Ecdysozoa</taxon>
        <taxon>Arthropoda</taxon>
        <taxon>Hexapoda</taxon>
        <taxon>Insecta</taxon>
        <taxon>Pterygota</taxon>
        <taxon>Neoptera</taxon>
        <taxon>Endopterygota</taxon>
        <taxon>Coleoptera</taxon>
        <taxon>Polyphaga</taxon>
        <taxon>Cucujiformia</taxon>
        <taxon>Chrysomeloidea</taxon>
        <taxon>Chrysomelidae</taxon>
        <taxon>Galerucinae</taxon>
        <taxon>Diabroticina</taxon>
        <taxon>Diabroticites</taxon>
        <taxon>Diabrotica</taxon>
    </lineage>
</organism>
<dbReference type="Pfam" id="PF13613">
    <property type="entry name" value="HTH_Tnp_4"/>
    <property type="match status" value="1"/>
</dbReference>
<proteinExistence type="predicted"/>
<dbReference type="InterPro" id="IPR006612">
    <property type="entry name" value="THAP_Znf"/>
</dbReference>
<evidence type="ECO:0000313" key="11">
    <source>
        <dbReference type="RefSeq" id="XP_028154556.1"/>
    </source>
</evidence>
<dbReference type="PANTHER" id="PTHR23080">
    <property type="entry name" value="THAP DOMAIN PROTEIN"/>
    <property type="match status" value="1"/>
</dbReference>
<feature type="compositionally biased region" description="Polar residues" evidence="8">
    <location>
        <begin position="104"/>
        <end position="125"/>
    </location>
</feature>
<sequence length="513" mass="58677">MGMCFVPDCKHYSSKNACKFFRFPKKKNERTRWIYLIRRKDRDPGESSKVCDCHFVDKEKKNGPTLFNFNIHKKFNIQYPEKRKRTVKKVVNFGDNPLTESLPGPSTESLPGPSTESLPGPSNESLPGPSTEPLPRPPTEPLPGPSTEPLPEASLECEINFLRQQVADLTEKLEKQNAFLHASLLNPSAASLEAEDYFLRQQVAELTEKLEKQSTRFSYELVKKNDAHVLLYTGIPNNELYMILFDLMDSVKLRYYAGWNVKIISKIDQLFMTLMKLRLNPPHEDLSIRFNCSTATVTNIVMTWIYALHEVLFKNFMKTIPCRERNQACLPSAFVHFKNCRIILDCTEIYCAVPTSMEKQRLTYSPYKHRNTWKILVGVAPNGVVTFVSSAYPGSTSDKQIVEVSKVLDQMVPGDLIVADKGFLIKDLLPAGVSLNIPPFLSTPQFTESQVYETQKIAKARIHVERAIRRIKCFNILQQVPSHYVSQISIIFQLCAALTNFQYPLIKEVEEYY</sequence>
<feature type="compositionally biased region" description="Pro residues" evidence="8">
    <location>
        <begin position="130"/>
        <end position="148"/>
    </location>
</feature>
<keyword evidence="2" id="KW-0479">Metal-binding</keyword>
<keyword evidence="4" id="KW-0862">Zinc</keyword>
<keyword evidence="7" id="KW-0175">Coiled coil</keyword>
<dbReference type="GO" id="GO:0008270">
    <property type="term" value="F:zinc ion binding"/>
    <property type="evidence" value="ECO:0007669"/>
    <property type="project" value="UniProtKB-KW"/>
</dbReference>
<feature type="region of interest" description="Disordered" evidence="8">
    <location>
        <begin position="94"/>
        <end position="151"/>
    </location>
</feature>
<evidence type="ECO:0000256" key="4">
    <source>
        <dbReference type="ARBA" id="ARBA00022833"/>
    </source>
</evidence>
<keyword evidence="5 6" id="KW-0238">DNA-binding</keyword>
<evidence type="ECO:0000256" key="3">
    <source>
        <dbReference type="ARBA" id="ARBA00022771"/>
    </source>
</evidence>
<dbReference type="Pfam" id="PF05485">
    <property type="entry name" value="THAP"/>
    <property type="match status" value="1"/>
</dbReference>
<protein>
    <submittedName>
        <fullName evidence="10 11">Uncharacterized protein LOC114348127</fullName>
    </submittedName>
</protein>
<dbReference type="GO" id="GO:0003677">
    <property type="term" value="F:DNA binding"/>
    <property type="evidence" value="ECO:0007669"/>
    <property type="project" value="UniProtKB-UniRule"/>
</dbReference>
<dbReference type="InterPro" id="IPR027805">
    <property type="entry name" value="Transposase_HTH_dom"/>
</dbReference>
<dbReference type="SMART" id="SM00980">
    <property type="entry name" value="THAP"/>
    <property type="match status" value="1"/>
</dbReference>
<dbReference type="Pfam" id="PF13359">
    <property type="entry name" value="DDE_Tnp_4"/>
    <property type="match status" value="1"/>
</dbReference>
<dbReference type="SUPFAM" id="SSF57716">
    <property type="entry name" value="Glucocorticoid receptor-like (DNA-binding domain)"/>
    <property type="match status" value="1"/>
</dbReference>
<dbReference type="Gene3D" id="6.20.210.20">
    <property type="entry name" value="THAP domain"/>
    <property type="match status" value="1"/>
</dbReference>